<proteinExistence type="predicted"/>
<organism evidence="1 2">
    <name type="scientific">Polycladospora coralii</name>
    <dbReference type="NCBI Taxonomy" id="2771432"/>
    <lineage>
        <taxon>Bacteria</taxon>
        <taxon>Bacillati</taxon>
        <taxon>Bacillota</taxon>
        <taxon>Bacilli</taxon>
        <taxon>Bacillales</taxon>
        <taxon>Thermoactinomycetaceae</taxon>
        <taxon>Polycladospora</taxon>
    </lineage>
</organism>
<comment type="caution">
    <text evidence="1">The sequence shown here is derived from an EMBL/GenBank/DDBJ whole genome shotgun (WGS) entry which is preliminary data.</text>
</comment>
<reference evidence="1" key="1">
    <citation type="submission" date="2020-09" db="EMBL/GenBank/DDBJ databases">
        <title>A novel bacterium of genus Hazenella, isolated from South China Sea.</title>
        <authorList>
            <person name="Huang H."/>
            <person name="Mo K."/>
            <person name="Hu Y."/>
        </authorList>
    </citation>
    <scope>NUCLEOTIDE SEQUENCE</scope>
    <source>
        <strain evidence="1">IB182357</strain>
    </source>
</reference>
<accession>A0A926NBB9</accession>
<dbReference type="InterPro" id="IPR046509">
    <property type="entry name" value="DUF6687"/>
</dbReference>
<dbReference type="Pfam" id="PF20392">
    <property type="entry name" value="DUF6687"/>
    <property type="match status" value="1"/>
</dbReference>
<dbReference type="EMBL" id="JACXAH010000025">
    <property type="protein sequence ID" value="MBD1373432.1"/>
    <property type="molecule type" value="Genomic_DNA"/>
</dbReference>
<sequence length="348" mass="39576">MNFYLIGSQTERPHSQQTIFVDGSPDQTFREGIDIELSHWIPNRTPAKYKADTSTEICIQFIEQEPLGEWDLAINNHLDVDGILSLFVLVHRDTARIHKKTLIEAAAMGDFWAWGSRQAQILFQGLTLFMNELRVNQADIQVIYERCFAKTLELLADDGAQFAAELAHLEDVIEQIETGVIQRKVYHERFVHYHVPFDVAKGKLDSFLHIPSFNAPLQLDVSLPPQARYQYDSDKVHLVSIATEEGYHYDLWYPGYMWADTPTSWRAPGFHFTGSTNGYYFGYVPLEEAVKRLSELETGAGVWEIASQLTPFSSIAGRNYPVVVSYKDGLSEVFPQVVAEILSTSFSD</sequence>
<keyword evidence="2" id="KW-1185">Reference proteome</keyword>
<dbReference type="RefSeq" id="WP_191142523.1">
    <property type="nucleotide sequence ID" value="NZ_JACXAH010000025.1"/>
</dbReference>
<name>A0A926NBB9_9BACL</name>
<protein>
    <submittedName>
        <fullName evidence="1">Uncharacterized protein</fullName>
    </submittedName>
</protein>
<evidence type="ECO:0000313" key="2">
    <source>
        <dbReference type="Proteomes" id="UP000661691"/>
    </source>
</evidence>
<evidence type="ECO:0000313" key="1">
    <source>
        <dbReference type="EMBL" id="MBD1373432.1"/>
    </source>
</evidence>
<dbReference type="AlphaFoldDB" id="A0A926NBB9"/>
<gene>
    <name evidence="1" type="ORF">IC620_13840</name>
</gene>
<dbReference type="Proteomes" id="UP000661691">
    <property type="component" value="Unassembled WGS sequence"/>
</dbReference>